<keyword evidence="3" id="KW-1185">Reference proteome</keyword>
<evidence type="ECO:0000259" key="1">
    <source>
        <dbReference type="SMART" id="SM00421"/>
    </source>
</evidence>
<dbReference type="SUPFAM" id="SSF46894">
    <property type="entry name" value="C-terminal effector domain of the bipartite response regulators"/>
    <property type="match status" value="1"/>
</dbReference>
<dbReference type="SMART" id="SM00421">
    <property type="entry name" value="HTH_LUXR"/>
    <property type="match status" value="1"/>
</dbReference>
<organism evidence="2 3">
    <name type="scientific">Rhizobium grahamii</name>
    <dbReference type="NCBI Taxonomy" id="1120045"/>
    <lineage>
        <taxon>Bacteria</taxon>
        <taxon>Pseudomonadati</taxon>
        <taxon>Pseudomonadota</taxon>
        <taxon>Alphaproteobacteria</taxon>
        <taxon>Hyphomicrobiales</taxon>
        <taxon>Rhizobiaceae</taxon>
        <taxon>Rhizobium/Agrobacterium group</taxon>
        <taxon>Rhizobium</taxon>
    </lineage>
</organism>
<evidence type="ECO:0000313" key="2">
    <source>
        <dbReference type="EMBL" id="QFY63399.1"/>
    </source>
</evidence>
<accession>A0A5Q0CH39</accession>
<dbReference type="AlphaFoldDB" id="A0A5Q0CH39"/>
<dbReference type="EMBL" id="CP043499">
    <property type="protein sequence ID" value="QFY63399.1"/>
    <property type="molecule type" value="Genomic_DNA"/>
</dbReference>
<proteinExistence type="predicted"/>
<geneLocation type="plasmid" evidence="2 3">
    <name>unnamed</name>
</geneLocation>
<feature type="domain" description="HTH luxR-type" evidence="1">
    <location>
        <begin position="218"/>
        <end position="275"/>
    </location>
</feature>
<dbReference type="GO" id="GO:0006355">
    <property type="term" value="P:regulation of DNA-templated transcription"/>
    <property type="evidence" value="ECO:0007669"/>
    <property type="project" value="InterPro"/>
</dbReference>
<gene>
    <name evidence="2" type="ORF">FZ934_24335</name>
</gene>
<protein>
    <recommendedName>
        <fullName evidence="1">HTH luxR-type domain-containing protein</fullName>
    </recommendedName>
</protein>
<name>A0A5Q0CH39_9HYPH</name>
<dbReference type="Gene3D" id="1.10.10.10">
    <property type="entry name" value="Winged helix-like DNA-binding domain superfamily/Winged helix DNA-binding domain"/>
    <property type="match status" value="1"/>
</dbReference>
<dbReference type="InterPro" id="IPR000792">
    <property type="entry name" value="Tscrpt_reg_LuxR_C"/>
</dbReference>
<dbReference type="InterPro" id="IPR016032">
    <property type="entry name" value="Sig_transdc_resp-reg_C-effctor"/>
</dbReference>
<sequence length="283" mass="30769">MDEVVDDRQYRRSEFYQDFARCNGREHMMIGLVGDNDHTIMSFFREDRPFRFEERAALANLMPHIRRGLRLREKTFQEEQASRLVYAAFEALPGNILVVDADCNVLFANGTATETLSRKGLPISLSTLAAGGRTRLLLDRREGARLREIVQETSLGGGGGAVRFEYDAPQSDRAGQLAVIASPLLAGATEVAGAAPVLLLVNELTQPRAASPSIFSDLFGLSAAEGAVAAALLGGQTAEAVAKDRSVSLDTVRTQIRTVLRKTDAANLRDFERMGAVLGAFAR</sequence>
<dbReference type="OrthoDB" id="5497412at2"/>
<dbReference type="Proteomes" id="UP000326881">
    <property type="component" value="Plasmid unnamed"/>
</dbReference>
<dbReference type="GO" id="GO:0003677">
    <property type="term" value="F:DNA binding"/>
    <property type="evidence" value="ECO:0007669"/>
    <property type="project" value="InterPro"/>
</dbReference>
<reference evidence="2 3" key="1">
    <citation type="submission" date="2019-08" db="EMBL/GenBank/DDBJ databases">
        <title>Prosopis cineraria nodule microbiome.</title>
        <authorList>
            <person name="Ali R."/>
            <person name="Chaluvadi S.R."/>
            <person name="Wang X."/>
        </authorList>
    </citation>
    <scope>NUCLEOTIDE SEQUENCE [LARGE SCALE GENOMIC DNA]</scope>
    <source>
        <strain evidence="2 3">BG7</strain>
        <plasmid evidence="2 3">unnamed</plasmid>
    </source>
</reference>
<keyword evidence="2" id="KW-0614">Plasmid</keyword>
<evidence type="ECO:0000313" key="3">
    <source>
        <dbReference type="Proteomes" id="UP000326881"/>
    </source>
</evidence>
<dbReference type="KEGG" id="rgr:FZ934_24335"/>
<dbReference type="InterPro" id="IPR036388">
    <property type="entry name" value="WH-like_DNA-bd_sf"/>
</dbReference>